<evidence type="ECO:0000313" key="1">
    <source>
        <dbReference type="EMBL" id="KAL0262593.1"/>
    </source>
</evidence>
<dbReference type="EMBL" id="JAJVCZ030000002">
    <property type="protein sequence ID" value="KAL0262593.1"/>
    <property type="molecule type" value="Genomic_DNA"/>
</dbReference>
<name>A0ABR3CPQ3_9PEZI</name>
<dbReference type="GeneID" id="92005646"/>
<dbReference type="Proteomes" id="UP001430584">
    <property type="component" value="Unassembled WGS sequence"/>
</dbReference>
<accession>A0ABR3CPQ3</accession>
<reference evidence="1 2" key="1">
    <citation type="submission" date="2024-02" db="EMBL/GenBank/DDBJ databases">
        <title>De novo assembly and annotation of 12 fungi associated with fruit tree decline syndrome in Ontario, Canada.</title>
        <authorList>
            <person name="Sulman M."/>
            <person name="Ellouze W."/>
            <person name="Ilyukhin E."/>
        </authorList>
    </citation>
    <scope>NUCLEOTIDE SEQUENCE [LARGE SCALE GENOMIC DNA]</scope>
    <source>
        <strain evidence="1 2">FDS-637</strain>
    </source>
</reference>
<dbReference type="RefSeq" id="XP_066635622.1">
    <property type="nucleotide sequence ID" value="XM_066773055.1"/>
</dbReference>
<sequence>MLEEELLDGNPESTFEDALMVGAELLIEESTALDDKLLRTLPLTETDITLMLGDPELAAPKLLDERSAAVPLEGKLLLMVVLPNDSNALKEMDPPTLLEGERVLACELLEGTPVDDPWVFKAESSDPTVFPIELVANKSDVEREETDDDGNPGMPLELKPNSEVLDVSKMGKLPELGSPLELSVLSVKVSEKIDSPGAGKELSKFGNPLELPVEGSPLLEEVKPPDDVKPDDVLPNVDCSLAPSVLDPDTALVAPGPTIWPRELVEDDGVLELAVLSPTLPRELVVESVSKDND</sequence>
<keyword evidence="2" id="KW-1185">Reference proteome</keyword>
<organism evidence="1 2">
    <name type="scientific">Diplodia seriata</name>
    <dbReference type="NCBI Taxonomy" id="420778"/>
    <lineage>
        <taxon>Eukaryota</taxon>
        <taxon>Fungi</taxon>
        <taxon>Dikarya</taxon>
        <taxon>Ascomycota</taxon>
        <taxon>Pezizomycotina</taxon>
        <taxon>Dothideomycetes</taxon>
        <taxon>Dothideomycetes incertae sedis</taxon>
        <taxon>Botryosphaeriales</taxon>
        <taxon>Botryosphaeriaceae</taxon>
        <taxon>Diplodia</taxon>
    </lineage>
</organism>
<gene>
    <name evidence="1" type="ORF">SLS55_001561</name>
</gene>
<protein>
    <submittedName>
        <fullName evidence="1">Uncharacterized protein</fullName>
    </submittedName>
</protein>
<evidence type="ECO:0000313" key="2">
    <source>
        <dbReference type="Proteomes" id="UP001430584"/>
    </source>
</evidence>
<proteinExistence type="predicted"/>
<comment type="caution">
    <text evidence="1">The sequence shown here is derived from an EMBL/GenBank/DDBJ whole genome shotgun (WGS) entry which is preliminary data.</text>
</comment>